<evidence type="ECO:0000313" key="3">
    <source>
        <dbReference type="Proteomes" id="UP001295444"/>
    </source>
</evidence>
<accession>A0AAD1SZT3</accession>
<organism evidence="2 3">
    <name type="scientific">Pelobates cultripes</name>
    <name type="common">Western spadefoot toad</name>
    <dbReference type="NCBI Taxonomy" id="61616"/>
    <lineage>
        <taxon>Eukaryota</taxon>
        <taxon>Metazoa</taxon>
        <taxon>Chordata</taxon>
        <taxon>Craniata</taxon>
        <taxon>Vertebrata</taxon>
        <taxon>Euteleostomi</taxon>
        <taxon>Amphibia</taxon>
        <taxon>Batrachia</taxon>
        <taxon>Anura</taxon>
        <taxon>Pelobatoidea</taxon>
        <taxon>Pelobatidae</taxon>
        <taxon>Pelobates</taxon>
    </lineage>
</organism>
<feature type="region of interest" description="Disordered" evidence="1">
    <location>
        <begin position="1"/>
        <end position="31"/>
    </location>
</feature>
<keyword evidence="3" id="KW-1185">Reference proteome</keyword>
<protein>
    <submittedName>
        <fullName evidence="2">Uncharacterized protein</fullName>
    </submittedName>
</protein>
<reference evidence="2" key="1">
    <citation type="submission" date="2022-03" db="EMBL/GenBank/DDBJ databases">
        <authorList>
            <person name="Alioto T."/>
            <person name="Alioto T."/>
            <person name="Gomez Garrido J."/>
        </authorList>
    </citation>
    <scope>NUCLEOTIDE SEQUENCE</scope>
</reference>
<evidence type="ECO:0000256" key="1">
    <source>
        <dbReference type="SAM" id="MobiDB-lite"/>
    </source>
</evidence>
<dbReference type="AlphaFoldDB" id="A0AAD1SZT3"/>
<name>A0AAD1SZT3_PELCU</name>
<feature type="non-terminal residue" evidence="2">
    <location>
        <position position="90"/>
    </location>
</feature>
<evidence type="ECO:0000313" key="2">
    <source>
        <dbReference type="EMBL" id="CAH2314830.1"/>
    </source>
</evidence>
<dbReference type="EMBL" id="OW240920">
    <property type="protein sequence ID" value="CAH2314830.1"/>
    <property type="molecule type" value="Genomic_DNA"/>
</dbReference>
<proteinExistence type="predicted"/>
<dbReference type="Proteomes" id="UP001295444">
    <property type="component" value="Chromosome 09"/>
</dbReference>
<gene>
    <name evidence="2" type="ORF">PECUL_23A016292</name>
</gene>
<sequence>MASRIEGIYNSSSKASVSDEGDYGAPAGSRLIHSPAKPLITEEKLRDMLGELRHNIAADIGRFRKEISGVSAHLQNTELNTAAQESRLAK</sequence>